<reference evidence="1" key="1">
    <citation type="journal article" date="2021" name="Proc. Natl. Acad. Sci. U.S.A.">
        <title>A Catalog of Tens of Thousands of Viruses from Human Metagenomes Reveals Hidden Associations with Chronic Diseases.</title>
        <authorList>
            <person name="Tisza M.J."/>
            <person name="Buck C.B."/>
        </authorList>
    </citation>
    <scope>NUCLEOTIDE SEQUENCE</scope>
    <source>
        <strain evidence="1">Ct2vX3</strain>
    </source>
</reference>
<accession>A0A8S5PYT5</accession>
<protein>
    <submittedName>
        <fullName evidence="1">Uncharacterized protein</fullName>
    </submittedName>
</protein>
<name>A0A8S5PYT5_9CAUD</name>
<sequence length="29" mass="3547">MKMVREFIKEKALYSLFPIFPMLKVFINI</sequence>
<organism evidence="1">
    <name type="scientific">Siphoviridae sp. ct2vX3</name>
    <dbReference type="NCBI Taxonomy" id="2825318"/>
    <lineage>
        <taxon>Viruses</taxon>
        <taxon>Duplodnaviria</taxon>
        <taxon>Heunggongvirae</taxon>
        <taxon>Uroviricota</taxon>
        <taxon>Caudoviricetes</taxon>
    </lineage>
</organism>
<dbReference type="EMBL" id="BK015535">
    <property type="protein sequence ID" value="DAE11667.1"/>
    <property type="molecule type" value="Genomic_DNA"/>
</dbReference>
<proteinExistence type="predicted"/>
<evidence type="ECO:0000313" key="1">
    <source>
        <dbReference type="EMBL" id="DAE11667.1"/>
    </source>
</evidence>